<evidence type="ECO:0000313" key="1">
    <source>
        <dbReference type="EMBL" id="KKN13752.1"/>
    </source>
</evidence>
<reference evidence="1" key="1">
    <citation type="journal article" date="2015" name="Nature">
        <title>Complex archaea that bridge the gap between prokaryotes and eukaryotes.</title>
        <authorList>
            <person name="Spang A."/>
            <person name="Saw J.H."/>
            <person name="Jorgensen S.L."/>
            <person name="Zaremba-Niedzwiedzka K."/>
            <person name="Martijn J."/>
            <person name="Lind A.E."/>
            <person name="van Eijk R."/>
            <person name="Schleper C."/>
            <person name="Guy L."/>
            <person name="Ettema T.J."/>
        </authorList>
    </citation>
    <scope>NUCLEOTIDE SEQUENCE</scope>
</reference>
<protein>
    <submittedName>
        <fullName evidence="1">Uncharacterized protein</fullName>
    </submittedName>
</protein>
<organism evidence="1">
    <name type="scientific">marine sediment metagenome</name>
    <dbReference type="NCBI Taxonomy" id="412755"/>
    <lineage>
        <taxon>unclassified sequences</taxon>
        <taxon>metagenomes</taxon>
        <taxon>ecological metagenomes</taxon>
    </lineage>
</organism>
<sequence length="114" mass="12883">MALVCQDCGSPNVVTNGEAPPDDWYSILVTLSDRVPSEDHCQAWLDSKGIPDEVAEQTATSMLASLRYDKKLGVWKRGKTEYVQIWATFRSWCLRDLRQNGQRPGTSMKVKEGY</sequence>
<gene>
    <name evidence="1" type="ORF">LCGC14_1003020</name>
</gene>
<proteinExistence type="predicted"/>
<name>A0A0F9NNW0_9ZZZZ</name>
<dbReference type="AlphaFoldDB" id="A0A0F9NNW0"/>
<accession>A0A0F9NNW0</accession>
<dbReference type="EMBL" id="LAZR01003888">
    <property type="protein sequence ID" value="KKN13752.1"/>
    <property type="molecule type" value="Genomic_DNA"/>
</dbReference>
<comment type="caution">
    <text evidence="1">The sequence shown here is derived from an EMBL/GenBank/DDBJ whole genome shotgun (WGS) entry which is preliminary data.</text>
</comment>